<dbReference type="SMART" id="SM00470">
    <property type="entry name" value="ParB"/>
    <property type="match status" value="1"/>
</dbReference>
<dbReference type="EMBL" id="JAAAMJ010000020">
    <property type="protein sequence ID" value="NDV88781.1"/>
    <property type="molecule type" value="Genomic_DNA"/>
</dbReference>
<evidence type="ECO:0000259" key="1">
    <source>
        <dbReference type="SMART" id="SM00470"/>
    </source>
</evidence>
<comment type="caution">
    <text evidence="2">The sequence shown here is derived from an EMBL/GenBank/DDBJ whole genome shotgun (WGS) entry which is preliminary data.</text>
</comment>
<evidence type="ECO:0000313" key="3">
    <source>
        <dbReference type="Proteomes" id="UP000476332"/>
    </source>
</evidence>
<sequence length="259" mass="28099">MSASTNMPDPGDVPVLDWLDVDLLDVDPLYQRPEDEKRVAKIAEGFRWDRFGALVVAPKEGGRFSIIDGQHRARAAQLHPSVTVVPAVIITADGVAEEAASFVGINAKRKNTSALELFFAHLATGDEDAETVRQVCERAGIRIPKHPQVYKPGDCIAVAAIQAIIGRRGAMRARQLLEILAKAELAPITATHIKAVEHLMMADEFCGVIDGEDLTATVLAMGTAADAEAKRFAATHGCPAWKGLASTWFQRCRKRRRAA</sequence>
<dbReference type="InterPro" id="IPR036086">
    <property type="entry name" value="ParB/Sulfiredoxin_sf"/>
</dbReference>
<feature type="domain" description="ParB-like N-terminal" evidence="1">
    <location>
        <begin position="17"/>
        <end position="108"/>
    </location>
</feature>
<dbReference type="SUPFAM" id="SSF110849">
    <property type="entry name" value="ParB/Sulfiredoxin"/>
    <property type="match status" value="1"/>
</dbReference>
<dbReference type="Gene3D" id="3.90.1530.10">
    <property type="entry name" value="Conserved hypothetical protein from pyrococcus furiosus pfu- 392566-001, ParB domain"/>
    <property type="match status" value="1"/>
</dbReference>
<dbReference type="AlphaFoldDB" id="A0A6L9MM29"/>
<accession>A0A6L9MM29</accession>
<dbReference type="InterPro" id="IPR003115">
    <property type="entry name" value="ParB_N"/>
</dbReference>
<evidence type="ECO:0000313" key="2">
    <source>
        <dbReference type="EMBL" id="NDV88781.1"/>
    </source>
</evidence>
<protein>
    <submittedName>
        <fullName evidence="2">ParB N-terminal domain-containing protein</fullName>
    </submittedName>
</protein>
<organism evidence="2 3">
    <name type="scientific">Aurantimonas aggregata</name>
    <dbReference type="NCBI Taxonomy" id="2047720"/>
    <lineage>
        <taxon>Bacteria</taxon>
        <taxon>Pseudomonadati</taxon>
        <taxon>Pseudomonadota</taxon>
        <taxon>Alphaproteobacteria</taxon>
        <taxon>Hyphomicrobiales</taxon>
        <taxon>Aurantimonadaceae</taxon>
        <taxon>Aurantimonas</taxon>
    </lineage>
</organism>
<proteinExistence type="predicted"/>
<dbReference type="Proteomes" id="UP000476332">
    <property type="component" value="Unassembled WGS sequence"/>
</dbReference>
<gene>
    <name evidence="2" type="ORF">GTW51_18970</name>
</gene>
<name>A0A6L9MM29_9HYPH</name>
<keyword evidence="3" id="KW-1185">Reference proteome</keyword>
<reference evidence="2 3" key="1">
    <citation type="submission" date="2020-01" db="EMBL/GenBank/DDBJ databases">
        <title>Genomes of bacteria type strains.</title>
        <authorList>
            <person name="Chen J."/>
            <person name="Zhu S."/>
            <person name="Chen J."/>
        </authorList>
    </citation>
    <scope>NUCLEOTIDE SEQUENCE [LARGE SCALE GENOMIC DNA]</scope>
    <source>
        <strain evidence="2 3">KCTC 52919</strain>
    </source>
</reference>
<dbReference type="RefSeq" id="WP_163045631.1">
    <property type="nucleotide sequence ID" value="NZ_JAAAMJ010000020.1"/>
</dbReference>